<proteinExistence type="predicted"/>
<dbReference type="EMBL" id="CM023486">
    <property type="protein sequence ID" value="KAH6927873.1"/>
    <property type="molecule type" value="Genomic_DNA"/>
</dbReference>
<name>A0ACB7S2K7_HYAAI</name>
<evidence type="ECO:0000313" key="1">
    <source>
        <dbReference type="EMBL" id="KAH6927873.1"/>
    </source>
</evidence>
<gene>
    <name evidence="1" type="ORF">HPB50_009762</name>
</gene>
<organism evidence="1 2">
    <name type="scientific">Hyalomma asiaticum</name>
    <name type="common">Tick</name>
    <dbReference type="NCBI Taxonomy" id="266040"/>
    <lineage>
        <taxon>Eukaryota</taxon>
        <taxon>Metazoa</taxon>
        <taxon>Ecdysozoa</taxon>
        <taxon>Arthropoda</taxon>
        <taxon>Chelicerata</taxon>
        <taxon>Arachnida</taxon>
        <taxon>Acari</taxon>
        <taxon>Parasitiformes</taxon>
        <taxon>Ixodida</taxon>
        <taxon>Ixodoidea</taxon>
        <taxon>Ixodidae</taxon>
        <taxon>Hyalomminae</taxon>
        <taxon>Hyalomma</taxon>
    </lineage>
</organism>
<evidence type="ECO:0000313" key="2">
    <source>
        <dbReference type="Proteomes" id="UP000821845"/>
    </source>
</evidence>
<dbReference type="Proteomes" id="UP000821845">
    <property type="component" value="Chromosome 6"/>
</dbReference>
<sequence length="314" mass="34957">MGSLPGPRRKNTRCEESNPTCVGHDVGPRTATDCCCQGTIRIPDERASNTRDDALSYTASVAPCKVSVRRELVLFAKGRSEGEEATRSDDGREGRSRSQKSGTAGMPGASTCSQRTRNHWKTRRRCSAKVHQRTGTRVIRTGQGFGAQLCPRITRQSFDRRRQSLSVAFITPTPRPAETLGPHPTPWTFHSGKNERRQDPTDGTIHSQADRPSIPRHAHTRTHTQRASQSDAAASTKANERAPHPLRWWTTGRSRSKAGWRGRQTRNGACREKLREVERSVASVPPSPGAAWHYRASEFSRNPAPRSMFSQLNF</sequence>
<accession>A0ACB7S2K7</accession>
<comment type="caution">
    <text evidence="1">The sequence shown here is derived from an EMBL/GenBank/DDBJ whole genome shotgun (WGS) entry which is preliminary data.</text>
</comment>
<reference evidence="1" key="1">
    <citation type="submission" date="2020-05" db="EMBL/GenBank/DDBJ databases">
        <title>Large-scale comparative analyses of tick genomes elucidate their genetic diversity and vector capacities.</title>
        <authorList>
            <person name="Jia N."/>
            <person name="Wang J."/>
            <person name="Shi W."/>
            <person name="Du L."/>
            <person name="Sun Y."/>
            <person name="Zhan W."/>
            <person name="Jiang J."/>
            <person name="Wang Q."/>
            <person name="Zhang B."/>
            <person name="Ji P."/>
            <person name="Sakyi L.B."/>
            <person name="Cui X."/>
            <person name="Yuan T."/>
            <person name="Jiang B."/>
            <person name="Yang W."/>
            <person name="Lam T.T.-Y."/>
            <person name="Chang Q."/>
            <person name="Ding S."/>
            <person name="Wang X."/>
            <person name="Zhu J."/>
            <person name="Ruan X."/>
            <person name="Zhao L."/>
            <person name="Wei J."/>
            <person name="Que T."/>
            <person name="Du C."/>
            <person name="Cheng J."/>
            <person name="Dai P."/>
            <person name="Han X."/>
            <person name="Huang E."/>
            <person name="Gao Y."/>
            <person name="Liu J."/>
            <person name="Shao H."/>
            <person name="Ye R."/>
            <person name="Li L."/>
            <person name="Wei W."/>
            <person name="Wang X."/>
            <person name="Wang C."/>
            <person name="Yang T."/>
            <person name="Huo Q."/>
            <person name="Li W."/>
            <person name="Guo W."/>
            <person name="Chen H."/>
            <person name="Zhou L."/>
            <person name="Ni X."/>
            <person name="Tian J."/>
            <person name="Zhou Y."/>
            <person name="Sheng Y."/>
            <person name="Liu T."/>
            <person name="Pan Y."/>
            <person name="Xia L."/>
            <person name="Li J."/>
            <person name="Zhao F."/>
            <person name="Cao W."/>
        </authorList>
    </citation>
    <scope>NUCLEOTIDE SEQUENCE</scope>
    <source>
        <strain evidence="1">Hyas-2018</strain>
    </source>
</reference>
<keyword evidence="2" id="KW-1185">Reference proteome</keyword>
<protein>
    <submittedName>
        <fullName evidence="1">Uncharacterized protein</fullName>
    </submittedName>
</protein>